<keyword evidence="3" id="KW-1185">Reference proteome</keyword>
<organism evidence="2 3">
    <name type="scientific">Thalassotalea algicola</name>
    <dbReference type="NCBI Taxonomy" id="2716224"/>
    <lineage>
        <taxon>Bacteria</taxon>
        <taxon>Pseudomonadati</taxon>
        <taxon>Pseudomonadota</taxon>
        <taxon>Gammaproteobacteria</taxon>
        <taxon>Alteromonadales</taxon>
        <taxon>Colwelliaceae</taxon>
        <taxon>Thalassotalea</taxon>
    </lineage>
</organism>
<accession>A0A7Y0LAU7</accession>
<dbReference type="Pfam" id="PF22150">
    <property type="entry name" value="Tt1218-like"/>
    <property type="match status" value="1"/>
</dbReference>
<dbReference type="InterPro" id="IPR054402">
    <property type="entry name" value="Tt1218-like_dom"/>
</dbReference>
<dbReference type="NCBIfam" id="TIGR02523">
    <property type="entry name" value="type_IV_pilV"/>
    <property type="match status" value="1"/>
</dbReference>
<evidence type="ECO:0000313" key="3">
    <source>
        <dbReference type="Proteomes" id="UP000568664"/>
    </source>
</evidence>
<dbReference type="AlphaFoldDB" id="A0A7Y0LAU7"/>
<comment type="caution">
    <text evidence="2">The sequence shown here is derived from an EMBL/GenBank/DDBJ whole genome shotgun (WGS) entry which is preliminary data.</text>
</comment>
<dbReference type="Pfam" id="PF07963">
    <property type="entry name" value="N_methyl"/>
    <property type="match status" value="1"/>
</dbReference>
<sequence>MSSKQKGMTFIEVLVALFIIVTGILGAVAMQASAKKASFDAMQRSLASSLAQDILERMRNNNFASLAAYSGTYGDGTAPVQVCDENNFCNAAQLALHDVYEWEQALIGGNVTNNASGLVETTGCITVAGNQVDVVISWEGREKTSDGASENCGDASDKRRQIVVEAFIY</sequence>
<evidence type="ECO:0000313" key="2">
    <source>
        <dbReference type="EMBL" id="NMP30937.1"/>
    </source>
</evidence>
<dbReference type="RefSeq" id="WP_169074288.1">
    <property type="nucleotide sequence ID" value="NZ_JABBXH010000002.1"/>
</dbReference>
<dbReference type="EMBL" id="JABBXH010000002">
    <property type="protein sequence ID" value="NMP30937.1"/>
    <property type="molecule type" value="Genomic_DNA"/>
</dbReference>
<dbReference type="Proteomes" id="UP000568664">
    <property type="component" value="Unassembled WGS sequence"/>
</dbReference>
<proteinExistence type="predicted"/>
<name>A0A7Y0LAU7_9GAMM</name>
<dbReference type="NCBIfam" id="TIGR02532">
    <property type="entry name" value="IV_pilin_GFxxxE"/>
    <property type="match status" value="1"/>
</dbReference>
<feature type="domain" description="Type IV pilin Tt1218-like" evidence="1">
    <location>
        <begin position="29"/>
        <end position="100"/>
    </location>
</feature>
<gene>
    <name evidence="2" type="primary">pilV</name>
    <name evidence="2" type="ORF">HII17_05110</name>
</gene>
<reference evidence="2 3" key="1">
    <citation type="submission" date="2020-04" db="EMBL/GenBank/DDBJ databases">
        <title>Thalassotalea sp. M1531, isolated from the surface of marine red alga.</title>
        <authorList>
            <person name="Pang L."/>
            <person name="Lu D.-C."/>
        </authorList>
    </citation>
    <scope>NUCLEOTIDE SEQUENCE [LARGE SCALE GENOMIC DNA]</scope>
    <source>
        <strain evidence="2 3">M1531</strain>
    </source>
</reference>
<evidence type="ECO:0000259" key="1">
    <source>
        <dbReference type="Pfam" id="PF22150"/>
    </source>
</evidence>
<protein>
    <submittedName>
        <fullName evidence="2">Type IV pilus modification protein PilV</fullName>
    </submittedName>
</protein>
<dbReference type="InterPro" id="IPR013362">
    <property type="entry name" value="Pilus_4_PilV"/>
</dbReference>
<dbReference type="InterPro" id="IPR012902">
    <property type="entry name" value="N_methyl_site"/>
</dbReference>